<proteinExistence type="predicted"/>
<reference evidence="1 2" key="1">
    <citation type="journal article" date="2019" name="ISME J.">
        <title>Isolation and characterization of a thermophilic sulfur- and iron-reducing thaumarchaeote from a terrestrial acidic hot spring.</title>
        <authorList>
            <person name="Kato S."/>
            <person name="Itoh T."/>
            <person name="Yuki M."/>
            <person name="Nagamori M."/>
            <person name="Ohnishi M."/>
            <person name="Uematsu K."/>
            <person name="Suzuki K."/>
            <person name="Takashina T."/>
            <person name="Ohkuma M."/>
        </authorList>
    </citation>
    <scope>NUCLEOTIDE SEQUENCE [LARGE SCALE GENOMIC DNA]</scope>
    <source>
        <strain evidence="1 2">NAS-02</strain>
    </source>
</reference>
<evidence type="ECO:0000313" key="1">
    <source>
        <dbReference type="EMBL" id="BBE42950.1"/>
    </source>
</evidence>
<protein>
    <submittedName>
        <fullName evidence="1">Uncharacterized protein</fullName>
    </submittedName>
</protein>
<accession>A0A4V0P1U6</accession>
<dbReference type="AlphaFoldDB" id="A0A4V0P1U6"/>
<keyword evidence="2" id="KW-1185">Reference proteome</keyword>
<evidence type="ECO:0000313" key="2">
    <source>
        <dbReference type="Proteomes" id="UP000509448"/>
    </source>
</evidence>
<gene>
    <name evidence="1" type="ORF">NAS2_1573</name>
</gene>
<sequence length="122" mass="13465">MRVKLRRGDVEIEVESPVDRVSEVVARIMEGLSTAPQREAPSAPVARAVGATCRGLVESLWRDGWFSEPRGLGEVAAELSRRGYNYDATAISHALTDLVRAGVLSRTGTPRTYRYVQKRPPD</sequence>
<name>A0A4V0P1U6_9ARCH</name>
<dbReference type="KEGG" id="ccai:NAS2_1573"/>
<dbReference type="Proteomes" id="UP000509448">
    <property type="component" value="Chromosome"/>
</dbReference>
<dbReference type="EMBL" id="AP018732">
    <property type="protein sequence ID" value="BBE42950.1"/>
    <property type="molecule type" value="Genomic_DNA"/>
</dbReference>
<organism evidence="1 2">
    <name type="scientific">Conexivisphaera calida</name>
    <dbReference type="NCBI Taxonomy" id="1874277"/>
    <lineage>
        <taxon>Archaea</taxon>
        <taxon>Nitrososphaerota</taxon>
        <taxon>Conexivisphaeria</taxon>
        <taxon>Conexivisphaerales</taxon>
        <taxon>Conexivisphaeraceae</taxon>
        <taxon>Conexivisphaera</taxon>
    </lineage>
</organism>